<dbReference type="Pfam" id="PF00781">
    <property type="entry name" value="DAGK_cat"/>
    <property type="match status" value="1"/>
</dbReference>
<evidence type="ECO:0000313" key="14">
    <source>
        <dbReference type="EMBL" id="AUW95041.1"/>
    </source>
</evidence>
<dbReference type="PROSITE" id="PS50146">
    <property type="entry name" value="DAGK"/>
    <property type="match status" value="1"/>
</dbReference>
<evidence type="ECO:0000256" key="12">
    <source>
        <dbReference type="ARBA" id="ARBA00023264"/>
    </source>
</evidence>
<dbReference type="EMBL" id="CP019454">
    <property type="protein sequence ID" value="AUW95041.1"/>
    <property type="molecule type" value="Genomic_DNA"/>
</dbReference>
<dbReference type="PANTHER" id="PTHR12358:SF106">
    <property type="entry name" value="LIPID KINASE YEGS"/>
    <property type="match status" value="1"/>
</dbReference>
<evidence type="ECO:0000256" key="8">
    <source>
        <dbReference type="ARBA" id="ARBA00022840"/>
    </source>
</evidence>
<protein>
    <submittedName>
        <fullName evidence="14">Diacylglycerol kinase</fullName>
    </submittedName>
</protein>
<sequence length="290" mass="31719">MAARIIFNPAAGNGKAVKILESVKPYLRDQDIEIVTTKGPGHATELAREVANEKDLTVISLGGDGTHHEVINGLMPMGKTIFGVIPAGTGNDFVRVLHYPASLEQMVHTALYGPNRWFDLGAIDDQYFLTVAGAGFDAEVAGWANKHKKQGNGTWVFIRGILYNALGYRPQPMTVTIDGHSTTQNTFMIAMGNTQYIAGGMNICPQADPHDGQFEIMWVEGIKPWQILPLLTRVFRGTHVKRSVVKTFPARELTVEGPSGLWVHADGELIGHLPVHVKTIPKAIRVHMGI</sequence>
<gene>
    <name evidence="14" type="ORF">BXT84_14655</name>
</gene>
<comment type="similarity">
    <text evidence="2">Belongs to the diacylglycerol/lipid kinase family.</text>
</comment>
<dbReference type="InterPro" id="IPR016064">
    <property type="entry name" value="NAD/diacylglycerol_kinase_sf"/>
</dbReference>
<dbReference type="Gene3D" id="3.40.50.10330">
    <property type="entry name" value="Probable inorganic polyphosphate/atp-NAD kinase, domain 1"/>
    <property type="match status" value="1"/>
</dbReference>
<evidence type="ECO:0000256" key="3">
    <source>
        <dbReference type="ARBA" id="ARBA00022516"/>
    </source>
</evidence>
<dbReference type="NCBIfam" id="TIGR00147">
    <property type="entry name" value="YegS/Rv2252/BmrU family lipid kinase"/>
    <property type="match status" value="1"/>
</dbReference>
<keyword evidence="6" id="KW-0547">Nucleotide-binding</keyword>
<evidence type="ECO:0000256" key="4">
    <source>
        <dbReference type="ARBA" id="ARBA00022679"/>
    </source>
</evidence>
<dbReference type="Pfam" id="PF19279">
    <property type="entry name" value="YegS_C"/>
    <property type="match status" value="1"/>
</dbReference>
<proteinExistence type="inferred from homology"/>
<reference evidence="14 15" key="1">
    <citation type="journal article" date="2019" name="Sci. Rep.">
        <title>Sulfobacillus thermotolerans: new insights into resistance and metabolic capacities of acidophilic chemolithotrophs.</title>
        <authorList>
            <person name="Panyushkina A.E."/>
            <person name="Babenko V.V."/>
            <person name="Nikitina A.S."/>
            <person name="Selezneva O.V."/>
            <person name="Tsaplina I.A."/>
            <person name="Letarova M.A."/>
            <person name="Kostryukova E.S."/>
            <person name="Letarov A.V."/>
        </authorList>
    </citation>
    <scope>NUCLEOTIDE SEQUENCE [LARGE SCALE GENOMIC DNA]</scope>
    <source>
        <strain evidence="14 15">Kr1</strain>
    </source>
</reference>
<keyword evidence="9" id="KW-0460">Magnesium</keyword>
<dbReference type="InterPro" id="IPR017438">
    <property type="entry name" value="ATP-NAD_kinase_N"/>
</dbReference>
<dbReference type="SUPFAM" id="SSF111331">
    <property type="entry name" value="NAD kinase/diacylglycerol kinase-like"/>
    <property type="match status" value="1"/>
</dbReference>
<dbReference type="InterPro" id="IPR005218">
    <property type="entry name" value="Diacylglycerol/lipid_kinase"/>
</dbReference>
<organism evidence="14 15">
    <name type="scientific">Sulfobacillus thermotolerans</name>
    <dbReference type="NCBI Taxonomy" id="338644"/>
    <lineage>
        <taxon>Bacteria</taxon>
        <taxon>Bacillati</taxon>
        <taxon>Bacillota</taxon>
        <taxon>Clostridia</taxon>
        <taxon>Eubacteriales</taxon>
        <taxon>Clostridiales Family XVII. Incertae Sedis</taxon>
        <taxon>Sulfobacillus</taxon>
    </lineage>
</organism>
<keyword evidence="4" id="KW-0808">Transferase</keyword>
<evidence type="ECO:0000259" key="13">
    <source>
        <dbReference type="PROSITE" id="PS50146"/>
    </source>
</evidence>
<keyword evidence="3" id="KW-0444">Lipid biosynthesis</keyword>
<keyword evidence="7 14" id="KW-0418">Kinase</keyword>
<evidence type="ECO:0000256" key="2">
    <source>
        <dbReference type="ARBA" id="ARBA00005983"/>
    </source>
</evidence>
<keyword evidence="8" id="KW-0067">ATP-binding</keyword>
<dbReference type="Proteomes" id="UP000325292">
    <property type="component" value="Chromosome"/>
</dbReference>
<keyword evidence="5" id="KW-0479">Metal-binding</keyword>
<dbReference type="InterPro" id="IPR050187">
    <property type="entry name" value="Lipid_Phosphate_FormReg"/>
</dbReference>
<name>A0ABN5H376_9FIRM</name>
<keyword evidence="15" id="KW-1185">Reference proteome</keyword>
<evidence type="ECO:0000256" key="7">
    <source>
        <dbReference type="ARBA" id="ARBA00022777"/>
    </source>
</evidence>
<keyword evidence="10" id="KW-0443">Lipid metabolism</keyword>
<dbReference type="InterPro" id="IPR045540">
    <property type="entry name" value="YegS/DAGK_C"/>
</dbReference>
<evidence type="ECO:0000256" key="6">
    <source>
        <dbReference type="ARBA" id="ARBA00022741"/>
    </source>
</evidence>
<dbReference type="PANTHER" id="PTHR12358">
    <property type="entry name" value="SPHINGOSINE KINASE"/>
    <property type="match status" value="1"/>
</dbReference>
<dbReference type="GO" id="GO:0016301">
    <property type="term" value="F:kinase activity"/>
    <property type="evidence" value="ECO:0007669"/>
    <property type="project" value="UniProtKB-KW"/>
</dbReference>
<evidence type="ECO:0000256" key="11">
    <source>
        <dbReference type="ARBA" id="ARBA00023209"/>
    </source>
</evidence>
<evidence type="ECO:0000256" key="5">
    <source>
        <dbReference type="ARBA" id="ARBA00022723"/>
    </source>
</evidence>
<evidence type="ECO:0000256" key="10">
    <source>
        <dbReference type="ARBA" id="ARBA00023098"/>
    </source>
</evidence>
<dbReference type="Gene3D" id="2.60.200.40">
    <property type="match status" value="1"/>
</dbReference>
<feature type="domain" description="DAGKc" evidence="13">
    <location>
        <begin position="1"/>
        <end position="127"/>
    </location>
</feature>
<dbReference type="SMART" id="SM00046">
    <property type="entry name" value="DAGKc"/>
    <property type="match status" value="1"/>
</dbReference>
<evidence type="ECO:0000256" key="9">
    <source>
        <dbReference type="ARBA" id="ARBA00022842"/>
    </source>
</evidence>
<evidence type="ECO:0000256" key="1">
    <source>
        <dbReference type="ARBA" id="ARBA00001946"/>
    </source>
</evidence>
<dbReference type="InterPro" id="IPR001206">
    <property type="entry name" value="Diacylglycerol_kinase_cat_dom"/>
</dbReference>
<keyword evidence="12" id="KW-1208">Phospholipid metabolism</keyword>
<comment type="cofactor">
    <cofactor evidence="1">
        <name>Mg(2+)</name>
        <dbReference type="ChEBI" id="CHEBI:18420"/>
    </cofactor>
</comment>
<evidence type="ECO:0000313" key="15">
    <source>
        <dbReference type="Proteomes" id="UP000325292"/>
    </source>
</evidence>
<accession>A0ABN5H376</accession>
<keyword evidence="11" id="KW-0594">Phospholipid biosynthesis</keyword>